<keyword evidence="1" id="KW-1133">Transmembrane helix</keyword>
<evidence type="ECO:0000256" key="1">
    <source>
        <dbReference type="SAM" id="Phobius"/>
    </source>
</evidence>
<organism evidence="2 3">
    <name type="scientific">Arthrobacter bussei</name>
    <dbReference type="NCBI Taxonomy" id="2594179"/>
    <lineage>
        <taxon>Bacteria</taxon>
        <taxon>Bacillati</taxon>
        <taxon>Actinomycetota</taxon>
        <taxon>Actinomycetes</taxon>
        <taxon>Micrococcales</taxon>
        <taxon>Micrococcaceae</taxon>
        <taxon>Arthrobacter</taxon>
    </lineage>
</organism>
<reference evidence="3" key="1">
    <citation type="submission" date="2019-07" db="EMBL/GenBank/DDBJ databases">
        <title>Arthrobacter KR32 sp. nov., isolated from mountain cheese made of cows milk.</title>
        <authorList>
            <person name="Flegler A."/>
        </authorList>
    </citation>
    <scope>NUCLEOTIDE SEQUENCE [LARGE SCALE GENOMIC DNA]</scope>
    <source>
        <strain evidence="3">KR32</strain>
    </source>
</reference>
<evidence type="ECO:0000313" key="2">
    <source>
        <dbReference type="EMBL" id="MPY09463.1"/>
    </source>
</evidence>
<dbReference type="EMBL" id="VJXX01000001">
    <property type="protein sequence ID" value="MPY09463.1"/>
    <property type="molecule type" value="Genomic_DNA"/>
</dbReference>
<comment type="caution">
    <text evidence="2">The sequence shown here is derived from an EMBL/GenBank/DDBJ whole genome shotgun (WGS) entry which is preliminary data.</text>
</comment>
<feature type="transmembrane region" description="Helical" evidence="1">
    <location>
        <begin position="93"/>
        <end position="112"/>
    </location>
</feature>
<name>A0A7X1NMM9_9MICC</name>
<proteinExistence type="predicted"/>
<protein>
    <submittedName>
        <fullName evidence="2">Uncharacterized protein</fullName>
    </submittedName>
</protein>
<evidence type="ECO:0000313" key="3">
    <source>
        <dbReference type="Proteomes" id="UP000326464"/>
    </source>
</evidence>
<dbReference type="Proteomes" id="UP000326464">
    <property type="component" value="Unassembled WGS sequence"/>
</dbReference>
<dbReference type="AlphaFoldDB" id="A0A7X1NMM9"/>
<feature type="transmembrane region" description="Helical" evidence="1">
    <location>
        <begin position="29"/>
        <end position="47"/>
    </location>
</feature>
<keyword evidence="1" id="KW-0472">Membrane</keyword>
<feature type="transmembrane region" description="Helical" evidence="1">
    <location>
        <begin position="54"/>
        <end position="81"/>
    </location>
</feature>
<accession>A0A7X1NMM9</accession>
<sequence length="183" mass="19207">MRWPVAGARRATHGGTPAVPDRRGLVPLWAVRCAAGLIAVLLGALVWNGSGWIVLPVVVAAGAAILPSIGLTALTLLLLIVPYAVNMPAGSPWLLVFVAGLHAVFVLNLLLVHLPLRGWISLSALRLLGVSFLRLQAVAQPVAVLALLVDDAGSSLPVVLVGVAALVAWCCWLVGRRPLRSRR</sequence>
<feature type="transmembrane region" description="Helical" evidence="1">
    <location>
        <begin position="155"/>
        <end position="175"/>
    </location>
</feature>
<gene>
    <name evidence="2" type="ORF">FNH21_01780</name>
</gene>
<keyword evidence="3" id="KW-1185">Reference proteome</keyword>
<keyword evidence="1" id="KW-0812">Transmembrane</keyword>